<evidence type="ECO:0000313" key="3">
    <source>
        <dbReference type="EMBL" id="MBB3838297.1"/>
    </source>
</evidence>
<dbReference type="SUPFAM" id="SSF56349">
    <property type="entry name" value="DNA breaking-rejoining enzymes"/>
    <property type="match status" value="1"/>
</dbReference>
<evidence type="ECO:0000259" key="2">
    <source>
        <dbReference type="Pfam" id="PF00589"/>
    </source>
</evidence>
<evidence type="ECO:0000313" key="4">
    <source>
        <dbReference type="Proteomes" id="UP000541352"/>
    </source>
</evidence>
<dbReference type="GO" id="GO:0006310">
    <property type="term" value="P:DNA recombination"/>
    <property type="evidence" value="ECO:0007669"/>
    <property type="project" value="UniProtKB-KW"/>
</dbReference>
<dbReference type="InterPro" id="IPR011010">
    <property type="entry name" value="DNA_brk_join_enz"/>
</dbReference>
<reference evidence="3 4" key="1">
    <citation type="submission" date="2020-08" db="EMBL/GenBank/DDBJ databases">
        <title>Genomic Encyclopedia of Type Strains, Phase IV (KMG-IV): sequencing the most valuable type-strain genomes for metagenomic binning, comparative biology and taxonomic classification.</title>
        <authorList>
            <person name="Goeker M."/>
        </authorList>
    </citation>
    <scope>NUCLEOTIDE SEQUENCE [LARGE SCALE GENOMIC DNA]</scope>
    <source>
        <strain evidence="3 4">DSM 17976</strain>
    </source>
</reference>
<dbReference type="Gene3D" id="1.10.443.10">
    <property type="entry name" value="Intergrase catalytic core"/>
    <property type="match status" value="1"/>
</dbReference>
<keyword evidence="4" id="KW-1185">Reference proteome</keyword>
<proteinExistence type="predicted"/>
<keyword evidence="1" id="KW-0233">DNA recombination</keyword>
<dbReference type="GO" id="GO:0003677">
    <property type="term" value="F:DNA binding"/>
    <property type="evidence" value="ECO:0007669"/>
    <property type="project" value="InterPro"/>
</dbReference>
<dbReference type="InterPro" id="IPR013762">
    <property type="entry name" value="Integrase-like_cat_sf"/>
</dbReference>
<evidence type="ECO:0000256" key="1">
    <source>
        <dbReference type="ARBA" id="ARBA00023172"/>
    </source>
</evidence>
<feature type="domain" description="Tyr recombinase" evidence="2">
    <location>
        <begin position="26"/>
        <end position="60"/>
    </location>
</feature>
<name>A0A7W5ZJ92_9BACT</name>
<organism evidence="3 4">
    <name type="scientific">Runella defluvii</name>
    <dbReference type="NCBI Taxonomy" id="370973"/>
    <lineage>
        <taxon>Bacteria</taxon>
        <taxon>Pseudomonadati</taxon>
        <taxon>Bacteroidota</taxon>
        <taxon>Cytophagia</taxon>
        <taxon>Cytophagales</taxon>
        <taxon>Spirosomataceae</taxon>
        <taxon>Runella</taxon>
    </lineage>
</organism>
<dbReference type="Pfam" id="PF00589">
    <property type="entry name" value="Phage_integrase"/>
    <property type="match status" value="1"/>
</dbReference>
<dbReference type="Proteomes" id="UP000541352">
    <property type="component" value="Unassembled WGS sequence"/>
</dbReference>
<comment type="caution">
    <text evidence="3">The sequence shown here is derived from an EMBL/GenBank/DDBJ whole genome shotgun (WGS) entry which is preliminary data.</text>
</comment>
<dbReference type="GO" id="GO:0015074">
    <property type="term" value="P:DNA integration"/>
    <property type="evidence" value="ECO:0007669"/>
    <property type="project" value="InterPro"/>
</dbReference>
<gene>
    <name evidence="3" type="ORF">FHS57_002302</name>
</gene>
<dbReference type="EMBL" id="JACIBY010000004">
    <property type="protein sequence ID" value="MBB3838297.1"/>
    <property type="molecule type" value="Genomic_DNA"/>
</dbReference>
<dbReference type="AlphaFoldDB" id="A0A7W5ZJ92"/>
<accession>A0A7W5ZJ92</accession>
<sequence>MLPIFTQNILYNNQYVRFKQCHFIPHATHLHEAGTDTKLIQELLGHNDLKTTLRYTHVSKRTIENIKSPFDALNLKKEE</sequence>
<dbReference type="InterPro" id="IPR002104">
    <property type="entry name" value="Integrase_catalytic"/>
</dbReference>
<protein>
    <submittedName>
        <fullName evidence="3">Site-specific recombinase XerD</fullName>
    </submittedName>
</protein>